<dbReference type="Ensembl" id="ENSPPYT00000056391.1">
    <property type="protein sequence ID" value="ENSPPYP00000029648.1"/>
    <property type="gene ID" value="ENSPPYG00000032788.1"/>
</dbReference>
<protein>
    <submittedName>
        <fullName evidence="2">T0099103 isoform 1</fullName>
    </submittedName>
    <submittedName>
        <fullName evidence="3">TRIM67 antisense RNA 1</fullName>
    </submittedName>
</protein>
<reference evidence="3" key="3">
    <citation type="submission" date="2025-05" db="UniProtKB">
        <authorList>
            <consortium name="Ensembl"/>
        </authorList>
    </citation>
    <scope>IDENTIFICATION</scope>
</reference>
<dbReference type="Proteomes" id="UP000001595">
    <property type="component" value="Chromosome 1"/>
</dbReference>
<accession>A0A8I5TSP7</accession>
<dbReference type="EMBL" id="NDHI03003462">
    <property type="protein sequence ID" value="PNJ43556.1"/>
    <property type="molecule type" value="Genomic_DNA"/>
</dbReference>
<dbReference type="GeneTree" id="ENSGT00910000146864"/>
<evidence type="ECO:0000256" key="1">
    <source>
        <dbReference type="SAM" id="MobiDB-lite"/>
    </source>
</evidence>
<keyword evidence="4" id="KW-1185">Reference proteome</keyword>
<dbReference type="OMA" id="CQQMVTE"/>
<accession>A0A2J8UE63</accession>
<sequence length="124" mass="13559">MDHRGFLSPFYLPLSAKNKEGAPQPGCQALRPFTDVFIQQVTAGHLSGETEFSDKGSGNPEKGGRCRNGCRGVQAGWPDNTHFPLSQQLGFRGQQMVTEVPRSLEVQAPAQLHTRLGPASRISW</sequence>
<feature type="non-terminal residue" evidence="2">
    <location>
        <position position="124"/>
    </location>
</feature>
<reference evidence="3 4" key="1">
    <citation type="submission" date="2008-02" db="EMBL/GenBank/DDBJ databases">
        <title>A 6x draft sequence assembly of the Pongo pygmaeus abelii genome.</title>
        <authorList>
            <person name="Wilson R.K."/>
            <person name="Mardis E."/>
        </authorList>
    </citation>
    <scope>NUCLEOTIDE SEQUENCE [LARGE SCALE GENOMIC DNA]</scope>
</reference>
<evidence type="ECO:0000313" key="2">
    <source>
        <dbReference type="EMBL" id="PNJ43556.1"/>
    </source>
</evidence>
<dbReference type="AlphaFoldDB" id="A0A2J8UE63"/>
<reference evidence="2" key="2">
    <citation type="submission" date="2017-12" db="EMBL/GenBank/DDBJ databases">
        <title>High-resolution comparative analysis of great ape genomes.</title>
        <authorList>
            <person name="Pollen A."/>
            <person name="Hastie A."/>
            <person name="Hormozdiari F."/>
            <person name="Dougherty M."/>
            <person name="Liu R."/>
            <person name="Chaisson M."/>
            <person name="Hoppe E."/>
            <person name="Hill C."/>
            <person name="Pang A."/>
            <person name="Hillier L."/>
            <person name="Baker C."/>
            <person name="Armstrong J."/>
            <person name="Shendure J."/>
            <person name="Paten B."/>
            <person name="Wilson R."/>
            <person name="Chao H."/>
            <person name="Schneider V."/>
            <person name="Ventura M."/>
            <person name="Kronenberg Z."/>
            <person name="Murali S."/>
            <person name="Gordon D."/>
            <person name="Cantsilieris S."/>
            <person name="Munson K."/>
            <person name="Nelson B."/>
            <person name="Raja A."/>
            <person name="Underwood J."/>
            <person name="Diekhans M."/>
            <person name="Fiddes I."/>
            <person name="Haussler D."/>
            <person name="Eichler E."/>
        </authorList>
    </citation>
    <scope>NUCLEOTIDE SEQUENCE [LARGE SCALE GENOMIC DNA]</scope>
    <source>
        <strain evidence="2">Susie</strain>
    </source>
</reference>
<evidence type="ECO:0000313" key="4">
    <source>
        <dbReference type="Proteomes" id="UP000001595"/>
    </source>
</evidence>
<proteinExistence type="predicted"/>
<name>A0A2J8UE63_PONAB</name>
<organism evidence="2">
    <name type="scientific">Pongo abelii</name>
    <name type="common">Sumatran orangutan</name>
    <name type="synonym">Pongo pygmaeus abelii</name>
    <dbReference type="NCBI Taxonomy" id="9601"/>
    <lineage>
        <taxon>Eukaryota</taxon>
        <taxon>Metazoa</taxon>
        <taxon>Chordata</taxon>
        <taxon>Craniata</taxon>
        <taxon>Vertebrata</taxon>
        <taxon>Euteleostomi</taxon>
        <taxon>Mammalia</taxon>
        <taxon>Eutheria</taxon>
        <taxon>Euarchontoglires</taxon>
        <taxon>Primates</taxon>
        <taxon>Haplorrhini</taxon>
        <taxon>Catarrhini</taxon>
        <taxon>Hominidae</taxon>
        <taxon>Pongo</taxon>
    </lineage>
</organism>
<evidence type="ECO:0000313" key="3">
    <source>
        <dbReference type="Ensembl" id="ENSPPYP00000029648.1"/>
    </source>
</evidence>
<feature type="region of interest" description="Disordered" evidence="1">
    <location>
        <begin position="47"/>
        <end position="67"/>
    </location>
</feature>
<gene>
    <name evidence="2" type="ORF">CR201_G0028605</name>
</gene>